<evidence type="ECO:0000313" key="2">
    <source>
        <dbReference type="Proteomes" id="UP000010473"/>
    </source>
</evidence>
<dbReference type="EMBL" id="CP003653">
    <property type="protein sequence ID" value="AFZ34251.1"/>
    <property type="molecule type" value="Genomic_DNA"/>
</dbReference>
<dbReference type="KEGG" id="scs:Sta7437_0656"/>
<name>K9XQC1_STAC7</name>
<evidence type="ECO:0000313" key="1">
    <source>
        <dbReference type="EMBL" id="AFZ34251.1"/>
    </source>
</evidence>
<accession>K9XQC1</accession>
<reference evidence="2" key="1">
    <citation type="journal article" date="2013" name="Proc. Natl. Acad. Sci. U.S.A.">
        <title>Improving the coverage of the cyanobacterial phylum using diversity-driven genome sequencing.</title>
        <authorList>
            <person name="Shih P.M."/>
            <person name="Wu D."/>
            <person name="Latifi A."/>
            <person name="Axen S.D."/>
            <person name="Fewer D.P."/>
            <person name="Talla E."/>
            <person name="Calteau A."/>
            <person name="Cai F."/>
            <person name="Tandeau de Marsac N."/>
            <person name="Rippka R."/>
            <person name="Herdman M."/>
            <person name="Sivonen K."/>
            <person name="Coursin T."/>
            <person name="Laurent T."/>
            <person name="Goodwin L."/>
            <person name="Nolan M."/>
            <person name="Davenport K.W."/>
            <person name="Han C.S."/>
            <person name="Rubin E.M."/>
            <person name="Eisen J.A."/>
            <person name="Woyke T."/>
            <person name="Gugger M."/>
            <person name="Kerfeld C.A."/>
        </authorList>
    </citation>
    <scope>NUCLEOTIDE SEQUENCE [LARGE SCALE GENOMIC DNA]</scope>
    <source>
        <strain evidence="2">ATCC 29371 / PCC 7437</strain>
    </source>
</reference>
<keyword evidence="2" id="KW-1185">Reference proteome</keyword>
<dbReference type="OrthoDB" id="514702at2"/>
<proteinExistence type="predicted"/>
<dbReference type="RefSeq" id="WP_015191924.1">
    <property type="nucleotide sequence ID" value="NC_019748.1"/>
</dbReference>
<sequence length="92" mass="10180">MKKHYLLHLNPHASHEWDRCVLRNPLTGERPDLVEEISQAVAKGAGSYLISVSIDVEVLEQVPLSSNSLKTKEISPTKTTITTVESTRLLAS</sequence>
<gene>
    <name evidence="1" type="ordered locus">Sta7437_0656</name>
</gene>
<dbReference type="HOGENOM" id="CLU_189058_0_0_3"/>
<dbReference type="AlphaFoldDB" id="K9XQC1"/>
<organism evidence="1 2">
    <name type="scientific">Stanieria cyanosphaera (strain ATCC 29371 / PCC 7437)</name>
    <dbReference type="NCBI Taxonomy" id="111780"/>
    <lineage>
        <taxon>Bacteria</taxon>
        <taxon>Bacillati</taxon>
        <taxon>Cyanobacteriota</taxon>
        <taxon>Cyanophyceae</taxon>
        <taxon>Pleurocapsales</taxon>
        <taxon>Dermocarpellaceae</taxon>
        <taxon>Stanieria</taxon>
    </lineage>
</organism>
<dbReference type="Proteomes" id="UP000010473">
    <property type="component" value="Chromosome"/>
</dbReference>
<dbReference type="eggNOG" id="ENOG50333AB">
    <property type="taxonomic scope" value="Bacteria"/>
</dbReference>
<protein>
    <submittedName>
        <fullName evidence="1">Uncharacterized protein</fullName>
    </submittedName>
</protein>